<dbReference type="GO" id="GO:0032259">
    <property type="term" value="P:methylation"/>
    <property type="evidence" value="ECO:0007669"/>
    <property type="project" value="UniProtKB-KW"/>
</dbReference>
<dbReference type="Gene3D" id="3.40.50.150">
    <property type="entry name" value="Vaccinia Virus protein VP39"/>
    <property type="match status" value="1"/>
</dbReference>
<evidence type="ECO:0000259" key="1">
    <source>
        <dbReference type="Pfam" id="PF08241"/>
    </source>
</evidence>
<dbReference type="PANTHER" id="PTHR43591">
    <property type="entry name" value="METHYLTRANSFERASE"/>
    <property type="match status" value="1"/>
</dbReference>
<reference evidence="2" key="1">
    <citation type="journal article" date="2020" name="mSystems">
        <title>Genome- and Community-Level Interaction Insights into Carbon Utilization and Element Cycling Functions of Hydrothermarchaeota in Hydrothermal Sediment.</title>
        <authorList>
            <person name="Zhou Z."/>
            <person name="Liu Y."/>
            <person name="Xu W."/>
            <person name="Pan J."/>
            <person name="Luo Z.H."/>
            <person name="Li M."/>
        </authorList>
    </citation>
    <scope>NUCLEOTIDE SEQUENCE [LARGE SCALE GENOMIC DNA]</scope>
    <source>
        <strain evidence="2">SpSt-1038</strain>
    </source>
</reference>
<organism evidence="2">
    <name type="scientific">Candidatus Methanosuratincola petrocarbonis</name>
    <name type="common">ex Vanwonterghem et al. 2016</name>
    <dbReference type="NCBI Taxonomy" id="1867261"/>
    <lineage>
        <taxon>Archaea</taxon>
        <taxon>Thermoproteota</taxon>
        <taxon>Methanosuratincolia</taxon>
        <taxon>Candidatus Methanomethylicales</taxon>
        <taxon>Candidatus Methanomethylicaceae</taxon>
        <taxon>Candidatus Methanosuratincola (ex Vanwonterghem et al. 2016)</taxon>
    </lineage>
</organism>
<dbReference type="GO" id="GO:0008757">
    <property type="term" value="F:S-adenosylmethionine-dependent methyltransferase activity"/>
    <property type="evidence" value="ECO:0007669"/>
    <property type="project" value="InterPro"/>
</dbReference>
<dbReference type="EMBL" id="DRVT01000015">
    <property type="protein sequence ID" value="HHI48768.1"/>
    <property type="molecule type" value="Genomic_DNA"/>
</dbReference>
<evidence type="ECO:0000313" key="2">
    <source>
        <dbReference type="EMBL" id="HHI48768.1"/>
    </source>
</evidence>
<keyword evidence="2" id="KW-0808">Transferase</keyword>
<dbReference type="AlphaFoldDB" id="A0A7J3UY15"/>
<dbReference type="InterPro" id="IPR029063">
    <property type="entry name" value="SAM-dependent_MTases_sf"/>
</dbReference>
<dbReference type="Pfam" id="PF08241">
    <property type="entry name" value="Methyltransf_11"/>
    <property type="match status" value="1"/>
</dbReference>
<sequence>MAGNNLSDRFSSLIRASTLKTRIAEDYNATAGIYDMRYREEQQLKIGFLLNRVRLRDGDTVIDAGCGTGLLLESVSERAKAWLVGIDSSIGMLREAKRKGIEADLVLGDVENMPFKDGVADAAFSVSVIQLAENPERAISEIRRITKAGGAIGISYLKRAGIEPPLAAGIRAAVHASETLKDIFITGFRED</sequence>
<dbReference type="InterPro" id="IPR013216">
    <property type="entry name" value="Methyltransf_11"/>
</dbReference>
<feature type="domain" description="Methyltransferase type 11" evidence="1">
    <location>
        <begin position="63"/>
        <end position="152"/>
    </location>
</feature>
<dbReference type="SUPFAM" id="SSF53335">
    <property type="entry name" value="S-adenosyl-L-methionine-dependent methyltransferases"/>
    <property type="match status" value="1"/>
</dbReference>
<accession>A0A7J3UY15</accession>
<keyword evidence="2" id="KW-0489">Methyltransferase</keyword>
<comment type="caution">
    <text evidence="2">The sequence shown here is derived from an EMBL/GenBank/DDBJ whole genome shotgun (WGS) entry which is preliminary data.</text>
</comment>
<dbReference type="CDD" id="cd02440">
    <property type="entry name" value="AdoMet_MTases"/>
    <property type="match status" value="1"/>
</dbReference>
<proteinExistence type="predicted"/>
<gene>
    <name evidence="2" type="ORF">ENL91_01190</name>
</gene>
<protein>
    <submittedName>
        <fullName evidence="2">Class I SAM-dependent methyltransferase</fullName>
    </submittedName>
</protein>
<dbReference type="PANTHER" id="PTHR43591:SF24">
    <property type="entry name" value="2-METHOXY-6-POLYPRENYL-1,4-BENZOQUINOL METHYLASE, MITOCHONDRIAL"/>
    <property type="match status" value="1"/>
</dbReference>
<name>A0A7J3UY15_9CREN</name>